<dbReference type="Proteomes" id="UP000649345">
    <property type="component" value="Unassembled WGS sequence"/>
</dbReference>
<accession>A0A923LCQ6</accession>
<gene>
    <name evidence="4" type="ORF">H8S44_10255</name>
</gene>
<evidence type="ECO:0000256" key="2">
    <source>
        <dbReference type="SAM" id="SignalP"/>
    </source>
</evidence>
<evidence type="ECO:0000313" key="5">
    <source>
        <dbReference type="Proteomes" id="UP000649345"/>
    </source>
</evidence>
<feature type="transmembrane region" description="Helical" evidence="1">
    <location>
        <begin position="344"/>
        <end position="365"/>
    </location>
</feature>
<dbReference type="InterPro" id="IPR038174">
    <property type="entry name" value="Strep_pil_link_sf"/>
</dbReference>
<dbReference type="Pfam" id="PF24547">
    <property type="entry name" value="DUF7601"/>
    <property type="match status" value="1"/>
</dbReference>
<dbReference type="EMBL" id="JACOOR010000005">
    <property type="protein sequence ID" value="MBC5660153.1"/>
    <property type="molecule type" value="Genomic_DNA"/>
</dbReference>
<dbReference type="RefSeq" id="WP_186873595.1">
    <property type="nucleotide sequence ID" value="NZ_JACOOR010000005.1"/>
</dbReference>
<feature type="domain" description="DUF7601" evidence="3">
    <location>
        <begin position="220"/>
        <end position="336"/>
    </location>
</feature>
<sequence length="373" mass="40104">MKLQNGFRNRVGRYAAGLLTGAALISMVGTTAMAAGITQKKGVAGDGNTSVKNITLTKKVLTDGNTYAPATSFTFNVTKGQQGEYDGNPVLAGIEGGLSAITTVSFTPGEIPEGETMPGVYTGTATLQVNEAVFKDKAPGIYHYQVKEGTPETPYEGIDYDDTIYDVYVYVYVKDGNPYVGNVVSTKTTMVEEDGEKVAKTEKADLIFENDYGQKNNMTHDITFTKEVTGNQGDKNKLFTFNVKVQGASGEWYKVLIKTDGNSEAREEHLESGAASVGYEIKDTGSIQIFGLTKGDIYTVEEADYGKDGYTTTYQGGEKTGTVDEDHTAVKVINDRTTAAPTGIVLTAAPYALLMGLAGVLGFFFRRRGSHTR</sequence>
<feature type="chain" id="PRO_5037186681" description="DUF7601 domain-containing protein" evidence="2">
    <location>
        <begin position="35"/>
        <end position="373"/>
    </location>
</feature>
<dbReference type="Gene3D" id="2.60.40.1140">
    <property type="entry name" value="Collagen-binding surface protein Cna, B-type domain"/>
    <property type="match status" value="1"/>
</dbReference>
<feature type="signal peptide" evidence="2">
    <location>
        <begin position="1"/>
        <end position="34"/>
    </location>
</feature>
<evidence type="ECO:0000256" key="1">
    <source>
        <dbReference type="SAM" id="Phobius"/>
    </source>
</evidence>
<dbReference type="AlphaFoldDB" id="A0A923LCQ6"/>
<protein>
    <recommendedName>
        <fullName evidence="3">DUF7601 domain-containing protein</fullName>
    </recommendedName>
</protein>
<keyword evidence="1" id="KW-0812">Transmembrane</keyword>
<comment type="caution">
    <text evidence="4">The sequence shown here is derived from an EMBL/GenBank/DDBJ whole genome shotgun (WGS) entry which is preliminary data.</text>
</comment>
<proteinExistence type="predicted"/>
<evidence type="ECO:0000259" key="3">
    <source>
        <dbReference type="Pfam" id="PF24547"/>
    </source>
</evidence>
<keyword evidence="1" id="KW-0472">Membrane</keyword>
<dbReference type="InterPro" id="IPR055382">
    <property type="entry name" value="DUF7601"/>
</dbReference>
<keyword evidence="1" id="KW-1133">Transmembrane helix</keyword>
<name>A0A923LCQ6_9FIRM</name>
<keyword evidence="2" id="KW-0732">Signal</keyword>
<keyword evidence="5" id="KW-1185">Reference proteome</keyword>
<dbReference type="Gene3D" id="2.60.40.3050">
    <property type="match status" value="1"/>
</dbReference>
<organism evidence="4 5">
    <name type="scientific">Anaerosacchariphilus hominis</name>
    <dbReference type="NCBI Taxonomy" id="2763017"/>
    <lineage>
        <taxon>Bacteria</taxon>
        <taxon>Bacillati</taxon>
        <taxon>Bacillota</taxon>
        <taxon>Clostridia</taxon>
        <taxon>Lachnospirales</taxon>
        <taxon>Lachnospiraceae</taxon>
        <taxon>Anaerosacchariphilus</taxon>
    </lineage>
</organism>
<reference evidence="4" key="1">
    <citation type="submission" date="2020-08" db="EMBL/GenBank/DDBJ databases">
        <title>Genome public.</title>
        <authorList>
            <person name="Liu C."/>
            <person name="Sun Q."/>
        </authorList>
    </citation>
    <scope>NUCLEOTIDE SEQUENCE</scope>
    <source>
        <strain evidence="4">NSJ-68</strain>
    </source>
</reference>
<evidence type="ECO:0000313" key="4">
    <source>
        <dbReference type="EMBL" id="MBC5660153.1"/>
    </source>
</evidence>